<feature type="region of interest" description="Disordered" evidence="11">
    <location>
        <begin position="69"/>
        <end position="95"/>
    </location>
</feature>
<dbReference type="PANTHER" id="PTHR43671">
    <property type="entry name" value="SERINE/THREONINE-PROTEIN KINASE NEK"/>
    <property type="match status" value="1"/>
</dbReference>
<evidence type="ECO:0000256" key="10">
    <source>
        <dbReference type="PROSITE-ProRule" id="PRU10141"/>
    </source>
</evidence>
<evidence type="ECO:0000259" key="12">
    <source>
        <dbReference type="PROSITE" id="PS50011"/>
    </source>
</evidence>
<name>A0A8H6AHQ8_9HELO</name>
<comment type="similarity">
    <text evidence="1">Belongs to the protein kinase superfamily. NEK Ser/Thr protein kinase family. NIMA subfamily.</text>
</comment>
<dbReference type="SMART" id="SM00220">
    <property type="entry name" value="S_TKc"/>
    <property type="match status" value="1"/>
</dbReference>
<dbReference type="Gene3D" id="1.10.510.10">
    <property type="entry name" value="Transferase(Phosphotransferase) domain 1"/>
    <property type="match status" value="1"/>
</dbReference>
<keyword evidence="14" id="KW-1185">Reference proteome</keyword>
<keyword evidence="5 10" id="KW-0547">Nucleotide-binding</keyword>
<gene>
    <name evidence="13" type="ORF">Bfra_010536</name>
</gene>
<dbReference type="Proteomes" id="UP000531561">
    <property type="component" value="Unassembled WGS sequence"/>
</dbReference>
<accession>A0A8H6AHQ8</accession>
<organism evidence="13 14">
    <name type="scientific">Botrytis fragariae</name>
    <dbReference type="NCBI Taxonomy" id="1964551"/>
    <lineage>
        <taxon>Eukaryota</taxon>
        <taxon>Fungi</taxon>
        <taxon>Dikarya</taxon>
        <taxon>Ascomycota</taxon>
        <taxon>Pezizomycotina</taxon>
        <taxon>Leotiomycetes</taxon>
        <taxon>Helotiales</taxon>
        <taxon>Sclerotiniaceae</taxon>
        <taxon>Botrytis</taxon>
    </lineage>
</organism>
<evidence type="ECO:0000256" key="11">
    <source>
        <dbReference type="SAM" id="MobiDB-lite"/>
    </source>
</evidence>
<dbReference type="GeneID" id="59264559"/>
<evidence type="ECO:0000256" key="6">
    <source>
        <dbReference type="ARBA" id="ARBA00022777"/>
    </source>
</evidence>
<evidence type="ECO:0000256" key="5">
    <source>
        <dbReference type="ARBA" id="ARBA00022741"/>
    </source>
</evidence>
<dbReference type="RefSeq" id="XP_037186510.1">
    <property type="nucleotide sequence ID" value="XM_037340867.1"/>
</dbReference>
<feature type="compositionally biased region" description="Basic and acidic residues" evidence="11">
    <location>
        <begin position="416"/>
        <end position="430"/>
    </location>
</feature>
<dbReference type="GO" id="GO:0005634">
    <property type="term" value="C:nucleus"/>
    <property type="evidence" value="ECO:0007669"/>
    <property type="project" value="TreeGrafter"/>
</dbReference>
<dbReference type="OrthoDB" id="310217at2759"/>
<evidence type="ECO:0000256" key="8">
    <source>
        <dbReference type="ARBA" id="ARBA00047899"/>
    </source>
</evidence>
<feature type="compositionally biased region" description="Basic and acidic residues" evidence="11">
    <location>
        <begin position="669"/>
        <end position="709"/>
    </location>
</feature>
<sequence>MQAPDPTNKFDYTDKVLEIIRGQDVADESIVQKIRDIFVQIDADVEADGINLMAEYEKAIKEEERAEARAEAKAKAESAEAQERREERAERRLTHEDTEAAVEVIRAIHQTTAPLRHNKWRKPNAGFTNKNIRIIGKIGQGGFGAVYLIENIETKVQYAMKTQLVRENDDVPMMSPPAWRGAETPPVTPSSEASKRSAKAMKERHLMTKRFNETKCYLQYIRSSHPSICNLEAFFDLEQPEDNGHCHIFEYCQWGTLENIVTQYYDTPRWGSGEPEGSFWAHKPKDMPTIYKHAAIPEAFIWHVYMQTMEALSFLHGDHELNKKPEFHSRNQVICLDIKLDNIFLKDPGKPNTYPIVKIGDFGEATYVPYGELRWHDTGNTICKAPEEPYLSAKYDVWCVGMSLYILSHSGRRPKRPEVDGEQDQKDKPKWGLCDPHLSKVLANELEKPREMEVEKRWTAAQILDHIRPIAEETIRLTYRRLQNWARPELQVTFEEGIIERVEGGGALSEISESSYDDDYDDSDDDDDDDGSDDGDDDGGDEIVNEPSGGGEGGAIGGVEVEVEIRPPRPPGTPDSGEKRTKEQEAKEKEAREKEAREQQARVQQAIEQLAKEQQTTEHLAKEHLTQKQLAEKHLTTGRIGKKQFVREQRLREQQAREQLARVQQATEHLAREQQKELERQQEEELKRQREVQLRRQREEELKRRREEGQVPESPSLAPPQKRRLIRYKKHRAYRDWSMAFESVHLQTLKPDISFNEILTTKIFLFSELSTIK</sequence>
<evidence type="ECO:0000313" key="13">
    <source>
        <dbReference type="EMBL" id="KAF5867561.1"/>
    </source>
</evidence>
<dbReference type="CDD" id="cd00180">
    <property type="entry name" value="PKc"/>
    <property type="match status" value="1"/>
</dbReference>
<feature type="region of interest" description="Disordered" evidence="11">
    <location>
        <begin position="665"/>
        <end position="723"/>
    </location>
</feature>
<keyword evidence="4" id="KW-0808">Transferase</keyword>
<dbReference type="PROSITE" id="PS50011">
    <property type="entry name" value="PROTEIN_KINASE_DOM"/>
    <property type="match status" value="1"/>
</dbReference>
<dbReference type="GO" id="GO:0004674">
    <property type="term" value="F:protein serine/threonine kinase activity"/>
    <property type="evidence" value="ECO:0007669"/>
    <property type="project" value="UniProtKB-KW"/>
</dbReference>
<keyword evidence="3" id="KW-0723">Serine/threonine-protein kinase</keyword>
<evidence type="ECO:0000256" key="4">
    <source>
        <dbReference type="ARBA" id="ARBA00022679"/>
    </source>
</evidence>
<dbReference type="PANTHER" id="PTHR43671:SF98">
    <property type="entry name" value="SERINE_THREONINE-PROTEIN KINASE NEK11"/>
    <property type="match status" value="1"/>
</dbReference>
<protein>
    <recommendedName>
        <fullName evidence="2">non-specific serine/threonine protein kinase</fullName>
        <ecNumber evidence="2">2.7.11.1</ecNumber>
    </recommendedName>
</protein>
<dbReference type="Pfam" id="PF00069">
    <property type="entry name" value="Pkinase"/>
    <property type="match status" value="1"/>
</dbReference>
<evidence type="ECO:0000313" key="14">
    <source>
        <dbReference type="Proteomes" id="UP000531561"/>
    </source>
</evidence>
<feature type="region of interest" description="Disordered" evidence="11">
    <location>
        <begin position="411"/>
        <end position="431"/>
    </location>
</feature>
<dbReference type="Gene3D" id="3.30.200.20">
    <property type="entry name" value="Phosphorylase Kinase, domain 1"/>
    <property type="match status" value="1"/>
</dbReference>
<evidence type="ECO:0000256" key="3">
    <source>
        <dbReference type="ARBA" id="ARBA00022527"/>
    </source>
</evidence>
<evidence type="ECO:0000256" key="1">
    <source>
        <dbReference type="ARBA" id="ARBA00010886"/>
    </source>
</evidence>
<keyword evidence="7 10" id="KW-0067">ATP-binding</keyword>
<dbReference type="InterPro" id="IPR000719">
    <property type="entry name" value="Prot_kinase_dom"/>
</dbReference>
<evidence type="ECO:0000256" key="7">
    <source>
        <dbReference type="ARBA" id="ARBA00022840"/>
    </source>
</evidence>
<dbReference type="SUPFAM" id="SSF56112">
    <property type="entry name" value="Protein kinase-like (PK-like)"/>
    <property type="match status" value="1"/>
</dbReference>
<feature type="compositionally biased region" description="Basic and acidic residues" evidence="11">
    <location>
        <begin position="615"/>
        <end position="635"/>
    </location>
</feature>
<reference evidence="13 14" key="1">
    <citation type="journal article" date="2020" name="Phytopathology">
        <title>A high-quality genome resource of Botrytis fragariae, a new and rapidly spreading fungal pathogen causing strawberry gray mold in the U.S.A.</title>
        <authorList>
            <person name="Wu Y."/>
            <person name="Saski C.A."/>
            <person name="Schnabel G."/>
            <person name="Xiao S."/>
            <person name="Hu M."/>
        </authorList>
    </citation>
    <scope>NUCLEOTIDE SEQUENCE [LARGE SCALE GENOMIC DNA]</scope>
    <source>
        <strain evidence="13 14">BVB16</strain>
    </source>
</reference>
<feature type="binding site" evidence="10">
    <location>
        <position position="161"/>
    </location>
    <ligand>
        <name>ATP</name>
        <dbReference type="ChEBI" id="CHEBI:30616"/>
    </ligand>
</feature>
<comment type="caution">
    <text evidence="13">The sequence shown here is derived from an EMBL/GenBank/DDBJ whole genome shotgun (WGS) entry which is preliminary data.</text>
</comment>
<proteinExistence type="inferred from homology"/>
<dbReference type="InterPro" id="IPR011009">
    <property type="entry name" value="Kinase-like_dom_sf"/>
</dbReference>
<feature type="region of interest" description="Disordered" evidence="11">
    <location>
        <begin position="505"/>
        <end position="647"/>
    </location>
</feature>
<evidence type="ECO:0000256" key="2">
    <source>
        <dbReference type="ARBA" id="ARBA00012513"/>
    </source>
</evidence>
<dbReference type="EMBL" id="JABFCT010000028">
    <property type="protein sequence ID" value="KAF5867561.1"/>
    <property type="molecule type" value="Genomic_DNA"/>
</dbReference>
<evidence type="ECO:0000256" key="9">
    <source>
        <dbReference type="ARBA" id="ARBA00048679"/>
    </source>
</evidence>
<feature type="compositionally biased region" description="Gly residues" evidence="11">
    <location>
        <begin position="548"/>
        <end position="557"/>
    </location>
</feature>
<feature type="domain" description="Protein kinase" evidence="12">
    <location>
        <begin position="132"/>
        <end position="469"/>
    </location>
</feature>
<keyword evidence="6" id="KW-0418">Kinase</keyword>
<comment type="catalytic activity">
    <reaction evidence="8">
        <text>L-threonyl-[protein] + ATP = O-phospho-L-threonyl-[protein] + ADP + H(+)</text>
        <dbReference type="Rhea" id="RHEA:46608"/>
        <dbReference type="Rhea" id="RHEA-COMP:11060"/>
        <dbReference type="Rhea" id="RHEA-COMP:11605"/>
        <dbReference type="ChEBI" id="CHEBI:15378"/>
        <dbReference type="ChEBI" id="CHEBI:30013"/>
        <dbReference type="ChEBI" id="CHEBI:30616"/>
        <dbReference type="ChEBI" id="CHEBI:61977"/>
        <dbReference type="ChEBI" id="CHEBI:456216"/>
        <dbReference type="EC" id="2.7.11.1"/>
    </reaction>
</comment>
<comment type="catalytic activity">
    <reaction evidence="9">
        <text>L-seryl-[protein] + ATP = O-phospho-L-seryl-[protein] + ADP + H(+)</text>
        <dbReference type="Rhea" id="RHEA:17989"/>
        <dbReference type="Rhea" id="RHEA-COMP:9863"/>
        <dbReference type="Rhea" id="RHEA-COMP:11604"/>
        <dbReference type="ChEBI" id="CHEBI:15378"/>
        <dbReference type="ChEBI" id="CHEBI:29999"/>
        <dbReference type="ChEBI" id="CHEBI:30616"/>
        <dbReference type="ChEBI" id="CHEBI:83421"/>
        <dbReference type="ChEBI" id="CHEBI:456216"/>
        <dbReference type="EC" id="2.7.11.1"/>
    </reaction>
</comment>
<feature type="compositionally biased region" description="Basic and acidic residues" evidence="11">
    <location>
        <begin position="576"/>
        <end position="600"/>
    </location>
</feature>
<dbReference type="GO" id="GO:0005524">
    <property type="term" value="F:ATP binding"/>
    <property type="evidence" value="ECO:0007669"/>
    <property type="project" value="UniProtKB-UniRule"/>
</dbReference>
<dbReference type="AlphaFoldDB" id="A0A8H6AHQ8"/>
<dbReference type="EC" id="2.7.11.1" evidence="2"/>
<dbReference type="InterPro" id="IPR017441">
    <property type="entry name" value="Protein_kinase_ATP_BS"/>
</dbReference>
<feature type="compositionally biased region" description="Acidic residues" evidence="11">
    <location>
        <begin position="515"/>
        <end position="544"/>
    </location>
</feature>
<dbReference type="PROSITE" id="PS00107">
    <property type="entry name" value="PROTEIN_KINASE_ATP"/>
    <property type="match status" value="1"/>
</dbReference>
<dbReference type="InterPro" id="IPR050660">
    <property type="entry name" value="NEK_Ser/Thr_kinase"/>
</dbReference>